<dbReference type="Gene3D" id="3.90.220.20">
    <property type="entry name" value="DNA methylase specificity domains"/>
    <property type="match status" value="2"/>
</dbReference>
<protein>
    <recommendedName>
        <fullName evidence="5">Type I restriction modification DNA specificity domain-containing protein</fullName>
    </recommendedName>
</protein>
<dbReference type="PANTHER" id="PTHR43140:SF1">
    <property type="entry name" value="TYPE I RESTRICTION ENZYME ECOKI SPECIFICITY SUBUNIT"/>
    <property type="match status" value="1"/>
</dbReference>
<keyword evidence="4" id="KW-1185">Reference proteome</keyword>
<sequence length="413" mass="46338">MSFPPYAEYKDSGVAWLGGIPAHWRTIKARRLFRLVKRRDQDDLPILSVYRDYGIIEKSSRDDNNNKTPEDLSLYQSVNPGDLVINKMKAWQGSLGVSSLNGITSPDYAVFMPVHKDKPEFLNYLFRCKLLPPVFKTISNGIRPDQWRIEPDKFLQLPFALPPCDEQIQIVGFLDRETAKIDALIAEQQRLIDLLREKITSLVLSTVNIRGTKNARLSEASELIFRPVIQTPEELYVPIGLYNRGRGVFHKEARETADMGDSEFFWVQAGDLIISGQFAWEGAVALAGDEDQGCVVSHRYHILRGRPHVALTEYIFALFLTRHGEFILNENSRGAAGRNKPLNIGSLLNEKIPAIELPVQEAIAVAVHKTKKLFDEIASQVQLLQERRSALISAAVTGKIDVRGLIPAAAEAA</sequence>
<dbReference type="GO" id="GO:0009307">
    <property type="term" value="P:DNA restriction-modification system"/>
    <property type="evidence" value="ECO:0007669"/>
    <property type="project" value="UniProtKB-KW"/>
</dbReference>
<reference evidence="3 4" key="1">
    <citation type="journal article" date="2018" name="Arch. Microbiol.">
        <title>New insights into the metabolic potential of the phototrophic purple bacterium Rhodopila globiformis DSM 161(T) from its draft genome sequence and evidence for a vanadium-dependent nitrogenase.</title>
        <authorList>
            <person name="Imhoff J.F."/>
            <person name="Rahn T."/>
            <person name="Kunzel S."/>
            <person name="Neulinger S.C."/>
        </authorList>
    </citation>
    <scope>NUCLEOTIDE SEQUENCE [LARGE SCALE GENOMIC DNA]</scope>
    <source>
        <strain evidence="3 4">DSM 16996</strain>
    </source>
</reference>
<evidence type="ECO:0000313" key="4">
    <source>
        <dbReference type="Proteomes" id="UP000239089"/>
    </source>
</evidence>
<keyword evidence="2" id="KW-0238">DNA-binding</keyword>
<accession>A0A2S6N1N6</accession>
<dbReference type="SUPFAM" id="SSF116734">
    <property type="entry name" value="DNA methylase specificity domain"/>
    <property type="match status" value="2"/>
</dbReference>
<dbReference type="GO" id="GO:0003677">
    <property type="term" value="F:DNA binding"/>
    <property type="evidence" value="ECO:0007669"/>
    <property type="project" value="UniProtKB-KW"/>
</dbReference>
<name>A0A2S6N1N6_9HYPH</name>
<dbReference type="PANTHER" id="PTHR43140">
    <property type="entry name" value="TYPE-1 RESTRICTION ENZYME ECOKI SPECIFICITY PROTEIN"/>
    <property type="match status" value="1"/>
</dbReference>
<evidence type="ECO:0000256" key="1">
    <source>
        <dbReference type="ARBA" id="ARBA00022747"/>
    </source>
</evidence>
<dbReference type="Proteomes" id="UP000239089">
    <property type="component" value="Unassembled WGS sequence"/>
</dbReference>
<evidence type="ECO:0008006" key="5">
    <source>
        <dbReference type="Google" id="ProtNLM"/>
    </source>
</evidence>
<dbReference type="OrthoDB" id="164285at2"/>
<evidence type="ECO:0000313" key="3">
    <source>
        <dbReference type="EMBL" id="PPQ28506.1"/>
    </source>
</evidence>
<dbReference type="RefSeq" id="WP_104509156.1">
    <property type="nucleotide sequence ID" value="NZ_JACIGC010000011.1"/>
</dbReference>
<keyword evidence="1" id="KW-0680">Restriction system</keyword>
<dbReference type="EMBL" id="NHSJ01000107">
    <property type="protein sequence ID" value="PPQ28506.1"/>
    <property type="molecule type" value="Genomic_DNA"/>
</dbReference>
<proteinExistence type="predicted"/>
<dbReference type="InterPro" id="IPR051212">
    <property type="entry name" value="Type-I_RE_S_subunit"/>
</dbReference>
<comment type="caution">
    <text evidence="3">The sequence shown here is derived from an EMBL/GenBank/DDBJ whole genome shotgun (WGS) entry which is preliminary data.</text>
</comment>
<dbReference type="AlphaFoldDB" id="A0A2S6N1N6"/>
<dbReference type="InterPro" id="IPR044946">
    <property type="entry name" value="Restrct_endonuc_typeI_TRD_sf"/>
</dbReference>
<organism evidence="3 4">
    <name type="scientific">Rhodoblastus sphagnicola</name>
    <dbReference type="NCBI Taxonomy" id="333368"/>
    <lineage>
        <taxon>Bacteria</taxon>
        <taxon>Pseudomonadati</taxon>
        <taxon>Pseudomonadota</taxon>
        <taxon>Alphaproteobacteria</taxon>
        <taxon>Hyphomicrobiales</taxon>
        <taxon>Rhodoblastaceae</taxon>
        <taxon>Rhodoblastus</taxon>
    </lineage>
</organism>
<evidence type="ECO:0000256" key="2">
    <source>
        <dbReference type="ARBA" id="ARBA00023125"/>
    </source>
</evidence>
<gene>
    <name evidence="3" type="ORF">CCR94_17575</name>
</gene>